<dbReference type="InterPro" id="IPR020084">
    <property type="entry name" value="NUDIX_hydrolase_CS"/>
</dbReference>
<dbReference type="Proteomes" id="UP000654279">
    <property type="component" value="Unassembled WGS sequence"/>
</dbReference>
<feature type="domain" description="Nudix hydrolase" evidence="2">
    <location>
        <begin position="25"/>
        <end position="158"/>
    </location>
</feature>
<proteinExistence type="predicted"/>
<comment type="caution">
    <text evidence="3">The sequence shown here is derived from an EMBL/GenBank/DDBJ whole genome shotgun (WGS) entry which is preliminary data.</text>
</comment>
<evidence type="ECO:0000313" key="4">
    <source>
        <dbReference type="Proteomes" id="UP000654279"/>
    </source>
</evidence>
<dbReference type="EMBL" id="JACRSO010000003">
    <property type="protein sequence ID" value="MBC8529636.1"/>
    <property type="molecule type" value="Genomic_DNA"/>
</dbReference>
<dbReference type="PROSITE" id="PS51462">
    <property type="entry name" value="NUDIX"/>
    <property type="match status" value="1"/>
</dbReference>
<evidence type="ECO:0000313" key="3">
    <source>
        <dbReference type="EMBL" id="MBC8529636.1"/>
    </source>
</evidence>
<keyword evidence="4" id="KW-1185">Reference proteome</keyword>
<keyword evidence="1" id="KW-0378">Hydrolase</keyword>
<protein>
    <submittedName>
        <fullName evidence="3">NUDIX domain-containing protein</fullName>
    </submittedName>
</protein>
<organism evidence="3 4">
    <name type="scientific">Luoshenia tenuis</name>
    <dbReference type="NCBI Taxonomy" id="2763654"/>
    <lineage>
        <taxon>Bacteria</taxon>
        <taxon>Bacillati</taxon>
        <taxon>Bacillota</taxon>
        <taxon>Clostridia</taxon>
        <taxon>Christensenellales</taxon>
        <taxon>Christensenellaceae</taxon>
        <taxon>Luoshenia</taxon>
    </lineage>
</organism>
<name>A0A926D1B5_9FIRM</name>
<reference evidence="3" key="1">
    <citation type="submission" date="2020-08" db="EMBL/GenBank/DDBJ databases">
        <title>Genome public.</title>
        <authorList>
            <person name="Liu C."/>
            <person name="Sun Q."/>
        </authorList>
    </citation>
    <scope>NUCLEOTIDE SEQUENCE</scope>
    <source>
        <strain evidence="3">NSJ-44</strain>
    </source>
</reference>
<dbReference type="PANTHER" id="PTHR10885">
    <property type="entry name" value="ISOPENTENYL-DIPHOSPHATE DELTA-ISOMERASE"/>
    <property type="match status" value="1"/>
</dbReference>
<dbReference type="Pfam" id="PF00293">
    <property type="entry name" value="NUDIX"/>
    <property type="match status" value="1"/>
</dbReference>
<dbReference type="PROSITE" id="PS00893">
    <property type="entry name" value="NUDIX_BOX"/>
    <property type="match status" value="1"/>
</dbReference>
<dbReference type="CDD" id="cd04692">
    <property type="entry name" value="NUDIX_Hydrolase"/>
    <property type="match status" value="1"/>
</dbReference>
<dbReference type="PANTHER" id="PTHR10885:SF0">
    <property type="entry name" value="ISOPENTENYL-DIPHOSPHATE DELTA-ISOMERASE"/>
    <property type="match status" value="1"/>
</dbReference>
<sequence>MLTIYDDDLNPVGELPRAQAHGTQHWHRVVHVWLYGTFRREKCVFLQKRAAQKKTYPGFYDAGTTGHISAGETPEQAALREVREEVGLALQAQDLTELGQCREDEAGDREVATVFLARASAQDFAPGEEVEGMIAMPLGRFESLVRREKDGAAARTLSGERVFLTRDKLCRHPESALLAIRALQAIKEE</sequence>
<dbReference type="AlphaFoldDB" id="A0A926D1B5"/>
<dbReference type="Gene3D" id="3.90.79.10">
    <property type="entry name" value="Nucleoside Triphosphate Pyrophosphohydrolase"/>
    <property type="match status" value="1"/>
</dbReference>
<dbReference type="InterPro" id="IPR015797">
    <property type="entry name" value="NUDIX_hydrolase-like_dom_sf"/>
</dbReference>
<dbReference type="SUPFAM" id="SSF55811">
    <property type="entry name" value="Nudix"/>
    <property type="match status" value="1"/>
</dbReference>
<dbReference type="InterPro" id="IPR000086">
    <property type="entry name" value="NUDIX_hydrolase_dom"/>
</dbReference>
<evidence type="ECO:0000256" key="1">
    <source>
        <dbReference type="ARBA" id="ARBA00022801"/>
    </source>
</evidence>
<gene>
    <name evidence="3" type="ORF">H8699_09375</name>
</gene>
<evidence type="ECO:0000259" key="2">
    <source>
        <dbReference type="PROSITE" id="PS51462"/>
    </source>
</evidence>
<accession>A0A926D1B5</accession>
<dbReference type="GO" id="GO:0016787">
    <property type="term" value="F:hydrolase activity"/>
    <property type="evidence" value="ECO:0007669"/>
    <property type="project" value="UniProtKB-KW"/>
</dbReference>